<evidence type="ECO:0000256" key="5">
    <source>
        <dbReference type="ARBA" id="ARBA00023319"/>
    </source>
</evidence>
<dbReference type="SMART" id="SM00409">
    <property type="entry name" value="IG"/>
    <property type="match status" value="6"/>
</dbReference>
<keyword evidence="3" id="KW-1015">Disulfide bond</keyword>
<dbReference type="WBParaSite" id="DME_0000368501-mRNA-1">
    <property type="protein sequence ID" value="DME_0000368501-mRNA-1"/>
    <property type="gene ID" value="DME_0000368501"/>
</dbReference>
<dbReference type="InterPro" id="IPR036179">
    <property type="entry name" value="Ig-like_dom_sf"/>
</dbReference>
<name>A0A0N4U9D3_DRAME</name>
<evidence type="ECO:0000313" key="10">
    <source>
        <dbReference type="EMBL" id="VDN57717.1"/>
    </source>
</evidence>
<dbReference type="GO" id="GO:0005911">
    <property type="term" value="C:cell-cell junction"/>
    <property type="evidence" value="ECO:0007669"/>
    <property type="project" value="TreeGrafter"/>
</dbReference>
<dbReference type="InterPro" id="IPR056069">
    <property type="entry name" value="DUF7652"/>
</dbReference>
<feature type="transmembrane region" description="Helical" evidence="7">
    <location>
        <begin position="843"/>
        <end position="863"/>
    </location>
</feature>
<keyword evidence="2 7" id="KW-0472">Membrane</keyword>
<dbReference type="InterPro" id="IPR013783">
    <property type="entry name" value="Ig-like_fold"/>
</dbReference>
<evidence type="ECO:0000256" key="4">
    <source>
        <dbReference type="ARBA" id="ARBA00023180"/>
    </source>
</evidence>
<evidence type="ECO:0000259" key="9">
    <source>
        <dbReference type="PROSITE" id="PS50853"/>
    </source>
</evidence>
<evidence type="ECO:0000256" key="7">
    <source>
        <dbReference type="SAM" id="Phobius"/>
    </source>
</evidence>
<dbReference type="Pfam" id="PF13927">
    <property type="entry name" value="Ig_3"/>
    <property type="match status" value="5"/>
</dbReference>
<keyword evidence="7" id="KW-0812">Transmembrane</keyword>
<feature type="domain" description="Fibronectin type-III" evidence="9">
    <location>
        <begin position="622"/>
        <end position="739"/>
    </location>
</feature>
<dbReference type="GO" id="GO:0005886">
    <property type="term" value="C:plasma membrane"/>
    <property type="evidence" value="ECO:0007669"/>
    <property type="project" value="TreeGrafter"/>
</dbReference>
<dbReference type="SUPFAM" id="SSF48726">
    <property type="entry name" value="Immunoglobulin"/>
    <property type="match status" value="6"/>
</dbReference>
<protein>
    <submittedName>
        <fullName evidence="13">Down syndrome cell adhesion molecule-like protein Dscam2</fullName>
    </submittedName>
</protein>
<evidence type="ECO:0000259" key="8">
    <source>
        <dbReference type="PROSITE" id="PS50835"/>
    </source>
</evidence>
<reference evidence="10 12" key="2">
    <citation type="submission" date="2018-11" db="EMBL/GenBank/DDBJ databases">
        <authorList>
            <consortium name="Pathogen Informatics"/>
        </authorList>
    </citation>
    <scope>NUCLEOTIDE SEQUENCE [LARGE SCALE GENOMIC DNA]</scope>
</reference>
<dbReference type="AlphaFoldDB" id="A0A0N4U9D3"/>
<accession>A0A0N4U9D3</accession>
<evidence type="ECO:0000256" key="1">
    <source>
        <dbReference type="ARBA" id="ARBA00004479"/>
    </source>
</evidence>
<organism evidence="11 13">
    <name type="scientific">Dracunculus medinensis</name>
    <name type="common">Guinea worm</name>
    <dbReference type="NCBI Taxonomy" id="318479"/>
    <lineage>
        <taxon>Eukaryota</taxon>
        <taxon>Metazoa</taxon>
        <taxon>Ecdysozoa</taxon>
        <taxon>Nematoda</taxon>
        <taxon>Chromadorea</taxon>
        <taxon>Rhabditida</taxon>
        <taxon>Spirurina</taxon>
        <taxon>Dracunculoidea</taxon>
        <taxon>Dracunculidae</taxon>
        <taxon>Dracunculus</taxon>
    </lineage>
</organism>
<sequence length="1052" mass="117732">MSFNESLALSYMRASVYNRSNMAFAPEDPEITREPIIAVQEHDLVIITCQSSGGNPPPLFTWFFSNSTAVPKDWYQTKSASSRNESSVSDLQWRVSARDHGTYLICQITNKALTDGTFKNASTKPLNVLYAPRVTAGPVHEYNVEEGDEVKLICVADGNPSPSVFEWYHVTTGERHPDAAWNFVAKKRYSGEFRCMAVNSVDSGVDKLDLNVLYAPVIRVKEIIKPAEGDSVTLECLIDANPATDNVTWLDPSGVLYNGANLVISSVNRSHSGNYTCSASNNLTVFQQKNKPIYIRTSEAISVLDVQHRPGQGIIEATQTIIEVGGRTTLTCNAADRGSPPAEYRWATPKAGGAYSDYNSSVLEVDHATLTDNGEYRCMPHNIIGNGIEGVIVLQVIELAKITHSLPDNRIFNIGDSSVSLTCKAQGYPTPVFRWFKDDVEIKEIHDSKWIINSEQRDNRCVSGDFCSVAIVSTLRFVDTLAWNDKGNYSCVAENGFQMKAASSWAIVSIIHEPVILNERFPVESLAAFNVGSTARLVCIVSARPEPHFTWIRNSTEIHDGDNRYSLRKTKILTKIDEFHSTLEISELNPKDYGSYMCRATNGLGSKAELVILLQSKSRPYIPRNARIISSGSSWFIIGWHEGFNGGSQQNFQIEFRKVNPWKNSPDGIEPKIYNVKLHNITHTTFYEVNRRSYLPITFLIFNVSGLTPLSSYWVRLRAKNVLGESEWTPIITATTVDAQEVTEINPPHSLDYDKKEEQIKYQPKEIKRNLCLLLLLNTDHSYGINENDNGEWRAVGCFSENPIKNIQHSRRFKARLCYKNNTSLCSQTSEIISVSSIFSAPWIYVIPLIIAGIIFVFSVLLITMRCRNRRVVSTILKKNQNYIASERKPNVSAPLPQSDTKETIVHGSQTDSGIFTISSVPNGKSPLQPMPSCCHPYPPNYIYAADNWCTVDNAYEFNESPYNKDCNQFIPEQDYHLSPATQAISNIYCSRFSPTNEKQFNGAVNQSSSDPDDSDGASYIASGSRRESLEKMEKNPLSLINIELDGRRINV</sequence>
<feature type="domain" description="Ig-like" evidence="8">
    <location>
        <begin position="29"/>
        <end position="127"/>
    </location>
</feature>
<dbReference type="InterPro" id="IPR003599">
    <property type="entry name" value="Ig_sub"/>
</dbReference>
<feature type="domain" description="Ig-like" evidence="8">
    <location>
        <begin position="310"/>
        <end position="378"/>
    </location>
</feature>
<dbReference type="InterPro" id="IPR051275">
    <property type="entry name" value="Cell_adhesion_signaling"/>
</dbReference>
<evidence type="ECO:0000256" key="3">
    <source>
        <dbReference type="ARBA" id="ARBA00023157"/>
    </source>
</evidence>
<dbReference type="SUPFAM" id="SSF49265">
    <property type="entry name" value="Fibronectin type III"/>
    <property type="match status" value="1"/>
</dbReference>
<dbReference type="GO" id="GO:0050839">
    <property type="term" value="F:cell adhesion molecule binding"/>
    <property type="evidence" value="ECO:0007669"/>
    <property type="project" value="TreeGrafter"/>
</dbReference>
<keyword evidence="5" id="KW-0393">Immunoglobulin domain</keyword>
<dbReference type="Gene3D" id="2.60.40.10">
    <property type="entry name" value="Immunoglobulins"/>
    <property type="match status" value="7"/>
</dbReference>
<keyword evidence="7" id="KW-1133">Transmembrane helix</keyword>
<evidence type="ECO:0000256" key="2">
    <source>
        <dbReference type="ARBA" id="ARBA00023136"/>
    </source>
</evidence>
<feature type="domain" description="Ig-like" evidence="8">
    <location>
        <begin position="415"/>
        <end position="509"/>
    </location>
</feature>
<feature type="domain" description="Ig-like" evidence="8">
    <location>
        <begin position="132"/>
        <end position="211"/>
    </location>
</feature>
<evidence type="ECO:0000313" key="12">
    <source>
        <dbReference type="Proteomes" id="UP000274756"/>
    </source>
</evidence>
<dbReference type="InterPro" id="IPR007110">
    <property type="entry name" value="Ig-like_dom"/>
</dbReference>
<dbReference type="GO" id="GO:0098609">
    <property type="term" value="P:cell-cell adhesion"/>
    <property type="evidence" value="ECO:0007669"/>
    <property type="project" value="TreeGrafter"/>
</dbReference>
<dbReference type="Proteomes" id="UP000274756">
    <property type="component" value="Unassembled WGS sequence"/>
</dbReference>
<dbReference type="CDD" id="cd00096">
    <property type="entry name" value="Ig"/>
    <property type="match status" value="1"/>
</dbReference>
<dbReference type="PROSITE" id="PS50835">
    <property type="entry name" value="IG_LIKE"/>
    <property type="match status" value="6"/>
</dbReference>
<evidence type="ECO:0000313" key="11">
    <source>
        <dbReference type="Proteomes" id="UP000038040"/>
    </source>
</evidence>
<dbReference type="CDD" id="cd00063">
    <property type="entry name" value="FN3"/>
    <property type="match status" value="1"/>
</dbReference>
<dbReference type="PROSITE" id="PS50853">
    <property type="entry name" value="FN3"/>
    <property type="match status" value="1"/>
</dbReference>
<dbReference type="EMBL" id="UYYG01001162">
    <property type="protein sequence ID" value="VDN57717.1"/>
    <property type="molecule type" value="Genomic_DNA"/>
</dbReference>
<dbReference type="OrthoDB" id="5857426at2759"/>
<dbReference type="Pfam" id="PF24665">
    <property type="entry name" value="DUF7652"/>
    <property type="match status" value="1"/>
</dbReference>
<evidence type="ECO:0000313" key="13">
    <source>
        <dbReference type="WBParaSite" id="DME_0000368501-mRNA-1"/>
    </source>
</evidence>
<gene>
    <name evidence="10" type="ORF">DME_LOCUS7690</name>
</gene>
<reference evidence="13" key="1">
    <citation type="submission" date="2017-02" db="UniProtKB">
        <authorList>
            <consortium name="WormBaseParasite"/>
        </authorList>
    </citation>
    <scope>IDENTIFICATION</scope>
</reference>
<feature type="region of interest" description="Disordered" evidence="6">
    <location>
        <begin position="1003"/>
        <end position="1029"/>
    </location>
</feature>
<comment type="subcellular location">
    <subcellularLocation>
        <location evidence="1">Membrane</location>
        <topology evidence="1">Single-pass type I membrane protein</topology>
    </subcellularLocation>
</comment>
<dbReference type="STRING" id="318479.A0A0N4U9D3"/>
<feature type="domain" description="Ig-like" evidence="8">
    <location>
        <begin position="514"/>
        <end position="611"/>
    </location>
</feature>
<dbReference type="PANTHER" id="PTHR11640:SF134">
    <property type="entry name" value="ECHINOID, ISOFORM A-RELATED"/>
    <property type="match status" value="1"/>
</dbReference>
<evidence type="ECO:0000256" key="6">
    <source>
        <dbReference type="SAM" id="MobiDB-lite"/>
    </source>
</evidence>
<feature type="domain" description="Ig-like" evidence="8">
    <location>
        <begin position="216"/>
        <end position="294"/>
    </location>
</feature>
<dbReference type="SMART" id="SM00408">
    <property type="entry name" value="IGc2"/>
    <property type="match status" value="6"/>
</dbReference>
<dbReference type="SMART" id="SM00060">
    <property type="entry name" value="FN3"/>
    <property type="match status" value="1"/>
</dbReference>
<keyword evidence="12" id="KW-1185">Reference proteome</keyword>
<dbReference type="Proteomes" id="UP000038040">
    <property type="component" value="Unplaced"/>
</dbReference>
<dbReference type="InterPro" id="IPR036116">
    <property type="entry name" value="FN3_sf"/>
</dbReference>
<dbReference type="PANTHER" id="PTHR11640">
    <property type="entry name" value="NEPHRIN"/>
    <property type="match status" value="1"/>
</dbReference>
<dbReference type="InterPro" id="IPR003961">
    <property type="entry name" value="FN3_dom"/>
</dbReference>
<keyword evidence="4" id="KW-0325">Glycoprotein</keyword>
<proteinExistence type="predicted"/>
<dbReference type="InterPro" id="IPR003598">
    <property type="entry name" value="Ig_sub2"/>
</dbReference>